<protein>
    <submittedName>
        <fullName evidence="1">Uncharacterized protein</fullName>
    </submittedName>
</protein>
<dbReference type="Proteomes" id="UP000031803">
    <property type="component" value="Segment"/>
</dbReference>
<dbReference type="KEGG" id="vg:26625707"/>
<keyword evidence="2" id="KW-1185">Reference proteome</keyword>
<accession>A0A0B5H2J1</accession>
<reference evidence="1 2" key="1">
    <citation type="submission" date="2014-12" db="EMBL/GenBank/DDBJ databases">
        <title>Complete genome sequences of three Vibrio cholerae specific bacteriophages.</title>
        <authorList>
            <person name="Bhandare S.G."/>
            <person name="Warry A."/>
            <person name="Emes R.D."/>
            <person name="Hooton S.P.T."/>
            <person name="Barrow P.A."/>
            <person name="Atterbury R.J."/>
        </authorList>
    </citation>
    <scope>NUCLEOTIDE SEQUENCE [LARGE SCALE GENOMIC DNA]</scope>
</reference>
<evidence type="ECO:0000313" key="1">
    <source>
        <dbReference type="EMBL" id="AJF40667.1"/>
    </source>
</evidence>
<sequence length="85" mass="10049">MGYIVDGIEIGVCILIMKLEPTYITKYMFNIRHIKNIFFIHSQTEFLKSIYRISDRGEPWVPYEKEVADGELIRLTPSINQEMNH</sequence>
<gene>
    <name evidence="1" type="ORF">SBVP1_0009</name>
</gene>
<dbReference type="RefSeq" id="YP_009198527.1">
    <property type="nucleotide sequence ID" value="NC_028799.1"/>
</dbReference>
<proteinExistence type="predicted"/>
<dbReference type="OrthoDB" id="33233at10239"/>
<organism evidence="1 2">
    <name type="scientific">Vibrio phage phi 1</name>
    <dbReference type="NCBI Taxonomy" id="1589297"/>
    <lineage>
        <taxon>Viruses</taxon>
        <taxon>Duplodnaviria</taxon>
        <taxon>Heunggongvirae</taxon>
        <taxon>Uroviricota</taxon>
        <taxon>Caudoviricetes</taxon>
        <taxon>Schitoviridae</taxon>
        <taxon>Pacinivirus</taxon>
        <taxon>Pacinivirus phi1</taxon>
    </lineage>
</organism>
<evidence type="ECO:0000313" key="2">
    <source>
        <dbReference type="Proteomes" id="UP000031803"/>
    </source>
</evidence>
<dbReference type="GeneID" id="26625707"/>
<dbReference type="EMBL" id="KP280062">
    <property type="protein sequence ID" value="AJF40667.1"/>
    <property type="molecule type" value="Genomic_DNA"/>
</dbReference>
<name>A0A0B5H2J1_9CAUD</name>